<dbReference type="PANTHER" id="PTHR33935">
    <property type="entry name" value="OS10G0148100 PROTEIN"/>
    <property type="match status" value="1"/>
</dbReference>
<comment type="caution">
    <text evidence="3">The sequence shown here is derived from an EMBL/GenBank/DDBJ whole genome shotgun (WGS) entry which is preliminary data.</text>
</comment>
<keyword evidence="4" id="KW-1185">Reference proteome</keyword>
<proteinExistence type="predicted"/>
<keyword evidence="2" id="KW-0732">Signal</keyword>
<feature type="region of interest" description="Disordered" evidence="1">
    <location>
        <begin position="326"/>
        <end position="361"/>
    </location>
</feature>
<evidence type="ECO:0000256" key="1">
    <source>
        <dbReference type="SAM" id="MobiDB-lite"/>
    </source>
</evidence>
<name>A0AAP0NHP2_9MAGN</name>
<evidence type="ECO:0000313" key="3">
    <source>
        <dbReference type="EMBL" id="KAK9108697.1"/>
    </source>
</evidence>
<dbReference type="EMBL" id="JBBNAE010000007">
    <property type="protein sequence ID" value="KAK9108697.1"/>
    <property type="molecule type" value="Genomic_DNA"/>
</dbReference>
<accession>A0AAP0NHP2</accession>
<feature type="signal peptide" evidence="2">
    <location>
        <begin position="1"/>
        <end position="28"/>
    </location>
</feature>
<dbReference type="AlphaFoldDB" id="A0AAP0NHP2"/>
<protein>
    <submittedName>
        <fullName evidence="3">Uncharacterized protein</fullName>
    </submittedName>
</protein>
<dbReference type="PRINTS" id="PR01217">
    <property type="entry name" value="PRICHEXTENSN"/>
</dbReference>
<feature type="region of interest" description="Disordered" evidence="1">
    <location>
        <begin position="225"/>
        <end position="253"/>
    </location>
</feature>
<reference evidence="3 4" key="1">
    <citation type="submission" date="2024-01" db="EMBL/GenBank/DDBJ databases">
        <title>Genome assemblies of Stephania.</title>
        <authorList>
            <person name="Yang L."/>
        </authorList>
    </citation>
    <scope>NUCLEOTIDE SEQUENCE [LARGE SCALE GENOMIC DNA]</scope>
    <source>
        <strain evidence="3">QJT</strain>
        <tissue evidence="3">Leaf</tissue>
    </source>
</reference>
<evidence type="ECO:0000256" key="2">
    <source>
        <dbReference type="SAM" id="SignalP"/>
    </source>
</evidence>
<dbReference type="Proteomes" id="UP001417504">
    <property type="component" value="Unassembled WGS sequence"/>
</dbReference>
<sequence length="379" mass="41178">MRVLPQRGGPILGFWVSLLLALVTFCYCSDKTVVEVVGVAECSDCAQYNIKSSQALSGLGVAIDCKAADGKFKTRGVGKIDADGKFRVTLPSEIAKEEGQLTKECVANVQTASGVHCTVKNEASKIILASKSKGKLTLGLRGKLTFSPATCTSAFFWPPLKFPPLPKWRPFNHPWFKHFDHNSPIVFPPIYKKPLPPPFPIYSHPPLVIPPIPFFKPLHSSRSHVRQSSISHSLHHGASSGREATPPPVPTYTPKPPVVPPVVVKPLPPPVPTYTPKPPVVVKPLPPPVPTYTPKPPVVPPVVKKPCPPKAPTYTPKPPVVKKPCPPKAPTYTPKPPVVKKPCPPKAPTYTPKPKPQPPVVEKPLLHQCQLTHLSLQLL</sequence>
<gene>
    <name evidence="3" type="ORF">Sjap_016757</name>
</gene>
<dbReference type="PANTHER" id="PTHR33935:SF22">
    <property type="entry name" value="OS10G0149400 PROTEIN"/>
    <property type="match status" value="1"/>
</dbReference>
<dbReference type="Pfam" id="PF01190">
    <property type="entry name" value="Pollen_Ole_e_1"/>
    <property type="match status" value="1"/>
</dbReference>
<evidence type="ECO:0000313" key="4">
    <source>
        <dbReference type="Proteomes" id="UP001417504"/>
    </source>
</evidence>
<organism evidence="3 4">
    <name type="scientific">Stephania japonica</name>
    <dbReference type="NCBI Taxonomy" id="461633"/>
    <lineage>
        <taxon>Eukaryota</taxon>
        <taxon>Viridiplantae</taxon>
        <taxon>Streptophyta</taxon>
        <taxon>Embryophyta</taxon>
        <taxon>Tracheophyta</taxon>
        <taxon>Spermatophyta</taxon>
        <taxon>Magnoliopsida</taxon>
        <taxon>Ranunculales</taxon>
        <taxon>Menispermaceae</taxon>
        <taxon>Menispermoideae</taxon>
        <taxon>Cissampelideae</taxon>
        <taxon>Stephania</taxon>
    </lineage>
</organism>
<feature type="chain" id="PRO_5042856304" evidence="2">
    <location>
        <begin position="29"/>
        <end position="379"/>
    </location>
</feature>